<organism evidence="2 3">
    <name type="scientific">Pricia mediterranea</name>
    <dbReference type="NCBI Taxonomy" id="3076079"/>
    <lineage>
        <taxon>Bacteria</taxon>
        <taxon>Pseudomonadati</taxon>
        <taxon>Bacteroidota</taxon>
        <taxon>Flavobacteriia</taxon>
        <taxon>Flavobacteriales</taxon>
        <taxon>Flavobacteriaceae</taxon>
        <taxon>Pricia</taxon>
    </lineage>
</organism>
<dbReference type="Pfam" id="PF04134">
    <property type="entry name" value="DCC1-like"/>
    <property type="match status" value="1"/>
</dbReference>
<name>A0ABU3L2I3_9FLAO</name>
<keyword evidence="1" id="KW-0472">Membrane</keyword>
<comment type="caution">
    <text evidence="2">The sequence shown here is derived from an EMBL/GenBank/DDBJ whole genome shotgun (WGS) entry which is preliminary data.</text>
</comment>
<gene>
    <name evidence="2" type="ORF">RQM65_02875</name>
</gene>
<protein>
    <submittedName>
        <fullName evidence="2">DCC1-like thiol-disulfide oxidoreductase family protein</fullName>
    </submittedName>
</protein>
<evidence type="ECO:0000313" key="2">
    <source>
        <dbReference type="EMBL" id="MDT7827608.1"/>
    </source>
</evidence>
<evidence type="ECO:0000313" key="3">
    <source>
        <dbReference type="Proteomes" id="UP001250656"/>
    </source>
</evidence>
<accession>A0ABU3L2I3</accession>
<dbReference type="RefSeq" id="WP_314012604.1">
    <property type="nucleotide sequence ID" value="NZ_JAVTTP010000001.1"/>
</dbReference>
<sequence length="156" mass="18375">MTAEPDRTTYRPEKPLLVWDGQCGFCKYWVTRWKKITGDAVRYVPYQDIHEEIPDIPKEAFQKAVRLILSDGRVISGAGAAYRTLEYSKTWNRLYGYYQKSQFFRTLSDLGYSYVADHRPFMYNLTQAFFGEDPNKPKPYWVFYLVGIIVLILVFV</sequence>
<reference evidence="2 3" key="1">
    <citation type="submission" date="2023-09" db="EMBL/GenBank/DDBJ databases">
        <title>Novel taxa isolated from Blanes Bay.</title>
        <authorList>
            <person name="Rey-Velasco X."/>
            <person name="Lucena T."/>
        </authorList>
    </citation>
    <scope>NUCLEOTIDE SEQUENCE [LARGE SCALE GENOMIC DNA]</scope>
    <source>
        <strain evidence="2 3">S334</strain>
    </source>
</reference>
<dbReference type="InterPro" id="IPR007263">
    <property type="entry name" value="DCC1-like"/>
</dbReference>
<evidence type="ECO:0000256" key="1">
    <source>
        <dbReference type="SAM" id="Phobius"/>
    </source>
</evidence>
<keyword evidence="3" id="KW-1185">Reference proteome</keyword>
<dbReference type="Proteomes" id="UP001250656">
    <property type="component" value="Unassembled WGS sequence"/>
</dbReference>
<dbReference type="EMBL" id="JAVTTP010000001">
    <property type="protein sequence ID" value="MDT7827608.1"/>
    <property type="molecule type" value="Genomic_DNA"/>
</dbReference>
<keyword evidence="1" id="KW-0812">Transmembrane</keyword>
<proteinExistence type="predicted"/>
<keyword evidence="1" id="KW-1133">Transmembrane helix</keyword>
<feature type="transmembrane region" description="Helical" evidence="1">
    <location>
        <begin position="139"/>
        <end position="155"/>
    </location>
</feature>